<evidence type="ECO:0000313" key="2">
    <source>
        <dbReference type="Proteomes" id="UP000269903"/>
    </source>
</evidence>
<dbReference type="Proteomes" id="UP000269903">
    <property type="component" value="Chromosome"/>
</dbReference>
<proteinExistence type="predicted"/>
<reference evidence="1 2" key="1">
    <citation type="submission" date="2018-12" db="EMBL/GenBank/DDBJ databases">
        <authorList>
            <consortium name="Pathogen Informatics"/>
        </authorList>
    </citation>
    <scope>NUCLEOTIDE SEQUENCE [LARGE SCALE GENOMIC DNA]</scope>
    <source>
        <strain evidence="1 2">NCTC6180</strain>
    </source>
</reference>
<gene>
    <name evidence="1" type="ORF">NCTC6180_01158</name>
</gene>
<organism evidence="1 2">
    <name type="scientific">Streptococcus equi subsp. zooepidemicus</name>
    <dbReference type="NCBI Taxonomy" id="40041"/>
    <lineage>
        <taxon>Bacteria</taxon>
        <taxon>Bacillati</taxon>
        <taxon>Bacillota</taxon>
        <taxon>Bacilli</taxon>
        <taxon>Lactobacillales</taxon>
        <taxon>Streptococcaceae</taxon>
        <taxon>Streptococcus</taxon>
    </lineage>
</organism>
<dbReference type="EMBL" id="LR134317">
    <property type="protein sequence ID" value="VEF07494.1"/>
    <property type="molecule type" value="Genomic_DNA"/>
</dbReference>
<name>A0A7Z9D321_STRSZ</name>
<evidence type="ECO:0000313" key="1">
    <source>
        <dbReference type="EMBL" id="VEF07494.1"/>
    </source>
</evidence>
<sequence length="80" mass="8813">MQPISIKKFAESTAKNNKDIDQKELEETLREVLEDKKNGAKCMICGSPIWAAGSAITGSYMCFTCITGEADDSEDYEVVD</sequence>
<accession>A0A7Z9D321</accession>
<dbReference type="AlphaFoldDB" id="A0A7Z9D321"/>
<protein>
    <submittedName>
        <fullName evidence="1">Uncharacterized protein</fullName>
    </submittedName>
</protein>